<dbReference type="InterPro" id="IPR021455">
    <property type="entry name" value="DUF3106"/>
</dbReference>
<dbReference type="EMBL" id="JACHGB010000002">
    <property type="protein sequence ID" value="MBB5271067.1"/>
    <property type="molecule type" value="Genomic_DNA"/>
</dbReference>
<gene>
    <name evidence="2" type="ORF">HNQ70_001071</name>
</gene>
<name>A0A7W8HFC2_9BURK</name>
<proteinExistence type="predicted"/>
<protein>
    <recommendedName>
        <fullName evidence="4">DUF3106 domain-containing protein</fullName>
    </recommendedName>
</protein>
<evidence type="ECO:0000313" key="2">
    <source>
        <dbReference type="EMBL" id="MBB5271067.1"/>
    </source>
</evidence>
<dbReference type="Pfam" id="PF11304">
    <property type="entry name" value="DUF3106"/>
    <property type="match status" value="1"/>
</dbReference>
<feature type="region of interest" description="Disordered" evidence="1">
    <location>
        <begin position="37"/>
        <end position="93"/>
    </location>
</feature>
<keyword evidence="3" id="KW-1185">Reference proteome</keyword>
<evidence type="ECO:0000256" key="1">
    <source>
        <dbReference type="SAM" id="MobiDB-lite"/>
    </source>
</evidence>
<feature type="compositionally biased region" description="Low complexity" evidence="1">
    <location>
        <begin position="47"/>
        <end position="93"/>
    </location>
</feature>
<feature type="compositionally biased region" description="Low complexity" evidence="1">
    <location>
        <begin position="112"/>
        <end position="123"/>
    </location>
</feature>
<dbReference type="Proteomes" id="UP000532440">
    <property type="component" value="Unassembled WGS sequence"/>
</dbReference>
<sequence length="351" mass="35459">MSRSRRPASLSALPARAQRPVGMGCTLMLGLALATVSASDPVSAEQPAAGAPPAHSAPAQPASAPAASSAPASPAAPASPVTGPALAPAGLASGAEPSKVPYEPVAGAVSAAPAGASAPGAGSDTVGDVGAQATQAGGSTAPPAAPAPSASPAAPAPAAAAVSAGAPSSAAAPARAAPQASAAPGGRSLLPLVQPLWSELSDSQRKILAPLESQWNTLTQAEKRPWLTLATRLPKMDGPTRARAEKRIREWAALTPEQRRLARNNYRLAKQLPKEQRVATWEQYQQMTPEQQAVLRQAGWTSNTAARHAGAPTGLAKEAAQPLWRRLFKWIWDPEKPQPAANGKPAGGAAK</sequence>
<dbReference type="AlphaFoldDB" id="A0A7W8HFC2"/>
<accession>A0A7W8HFC2</accession>
<comment type="caution">
    <text evidence="2">The sequence shown here is derived from an EMBL/GenBank/DDBJ whole genome shotgun (WGS) entry which is preliminary data.</text>
</comment>
<dbReference type="RefSeq" id="WP_183965001.1">
    <property type="nucleotide sequence ID" value="NZ_BAABEW010000017.1"/>
</dbReference>
<feature type="compositionally biased region" description="Low complexity" evidence="1">
    <location>
        <begin position="130"/>
        <end position="155"/>
    </location>
</feature>
<organism evidence="2 3">
    <name type="scientific">Quisquiliibacterium transsilvanicum</name>
    <dbReference type="NCBI Taxonomy" id="1549638"/>
    <lineage>
        <taxon>Bacteria</taxon>
        <taxon>Pseudomonadati</taxon>
        <taxon>Pseudomonadota</taxon>
        <taxon>Betaproteobacteria</taxon>
        <taxon>Burkholderiales</taxon>
        <taxon>Burkholderiaceae</taxon>
        <taxon>Quisquiliibacterium</taxon>
    </lineage>
</organism>
<feature type="region of interest" description="Disordered" evidence="1">
    <location>
        <begin position="112"/>
        <end position="155"/>
    </location>
</feature>
<evidence type="ECO:0000313" key="3">
    <source>
        <dbReference type="Proteomes" id="UP000532440"/>
    </source>
</evidence>
<reference evidence="2 3" key="1">
    <citation type="submission" date="2020-08" db="EMBL/GenBank/DDBJ databases">
        <title>Genomic Encyclopedia of Type Strains, Phase IV (KMG-IV): sequencing the most valuable type-strain genomes for metagenomic binning, comparative biology and taxonomic classification.</title>
        <authorList>
            <person name="Goeker M."/>
        </authorList>
    </citation>
    <scope>NUCLEOTIDE SEQUENCE [LARGE SCALE GENOMIC DNA]</scope>
    <source>
        <strain evidence="2 3">DSM 29781</strain>
    </source>
</reference>
<evidence type="ECO:0008006" key="4">
    <source>
        <dbReference type="Google" id="ProtNLM"/>
    </source>
</evidence>